<feature type="binding site" evidence="9">
    <location>
        <position position="138"/>
    </location>
    <ligand>
        <name>1-deoxy-D-xylulose 5-phosphate</name>
        <dbReference type="ChEBI" id="CHEBI:57792"/>
    </ligand>
</feature>
<dbReference type="InterPro" id="IPR036169">
    <property type="entry name" value="DXPR_C_sf"/>
</dbReference>
<evidence type="ECO:0000256" key="5">
    <source>
        <dbReference type="ARBA" id="ARBA00023002"/>
    </source>
</evidence>
<dbReference type="PANTHER" id="PTHR30525:SF0">
    <property type="entry name" value="1-DEOXY-D-XYLULOSE 5-PHOSPHATE REDUCTOISOMERASE, CHLOROPLASTIC"/>
    <property type="match status" value="1"/>
</dbReference>
<comment type="pathway">
    <text evidence="1 9">Isoprenoid biosynthesis; isopentenyl diphosphate biosynthesis via DXP pathway; isopentenyl diphosphate from 1-deoxy-D-xylulose 5-phosphate: step 1/6.</text>
</comment>
<proteinExistence type="inferred from homology"/>
<dbReference type="Proteomes" id="UP000553963">
    <property type="component" value="Unassembled WGS sequence"/>
</dbReference>
<keyword evidence="7 9" id="KW-0414">Isoprene biosynthesis</keyword>
<evidence type="ECO:0000256" key="6">
    <source>
        <dbReference type="ARBA" id="ARBA00023211"/>
    </source>
</evidence>
<dbReference type="GO" id="GO:0016853">
    <property type="term" value="F:isomerase activity"/>
    <property type="evidence" value="ECO:0007669"/>
    <property type="project" value="UniProtKB-KW"/>
</dbReference>
<dbReference type="UniPathway" id="UPA00056">
    <property type="reaction ID" value="UER00092"/>
</dbReference>
<dbReference type="HAMAP" id="MF_00183">
    <property type="entry name" value="DXP_reductoisom"/>
    <property type="match status" value="1"/>
</dbReference>
<dbReference type="InterPro" id="IPR013512">
    <property type="entry name" value="DXP_reductoisomerase_N"/>
</dbReference>
<dbReference type="Gene3D" id="1.10.1740.10">
    <property type="match status" value="1"/>
</dbReference>
<dbReference type="GO" id="GO:0030145">
    <property type="term" value="F:manganese ion binding"/>
    <property type="evidence" value="ECO:0007669"/>
    <property type="project" value="TreeGrafter"/>
</dbReference>
<dbReference type="InterPro" id="IPR013644">
    <property type="entry name" value="DXP_reductoisomerase_C"/>
</dbReference>
<dbReference type="NCBIfam" id="TIGR00243">
    <property type="entry name" value="Dxr"/>
    <property type="match status" value="1"/>
</dbReference>
<evidence type="ECO:0000313" key="13">
    <source>
        <dbReference type="EMBL" id="MBB3929038.1"/>
    </source>
</evidence>
<reference evidence="13 14" key="1">
    <citation type="submission" date="2020-08" db="EMBL/GenBank/DDBJ databases">
        <title>Genomic Encyclopedia of Type Strains, Phase IV (KMG-IV): sequencing the most valuable type-strain genomes for metagenomic binning, comparative biology and taxonomic classification.</title>
        <authorList>
            <person name="Goeker M."/>
        </authorList>
    </citation>
    <scope>NUCLEOTIDE SEQUENCE [LARGE SCALE GENOMIC DNA]</scope>
    <source>
        <strain evidence="13 14">DSM 25966</strain>
    </source>
</reference>
<dbReference type="EMBL" id="JACIDS010000001">
    <property type="protein sequence ID" value="MBB3929038.1"/>
    <property type="molecule type" value="Genomic_DNA"/>
</dbReference>
<dbReference type="PIRSF" id="PIRSF006205">
    <property type="entry name" value="Dxp_reductismrs"/>
    <property type="match status" value="1"/>
</dbReference>
<comment type="similarity">
    <text evidence="2 9">Belongs to the DXR family.</text>
</comment>
<name>A0A840AHW7_9HYPH</name>
<dbReference type="SUPFAM" id="SSF55347">
    <property type="entry name" value="Glyceraldehyde-3-phosphate dehydrogenase-like, C-terminal domain"/>
    <property type="match status" value="1"/>
</dbReference>
<feature type="binding site" evidence="9">
    <location>
        <position position="28"/>
    </location>
    <ligand>
        <name>NADPH</name>
        <dbReference type="ChEBI" id="CHEBI:57783"/>
    </ligand>
</feature>
<evidence type="ECO:0000256" key="4">
    <source>
        <dbReference type="ARBA" id="ARBA00022857"/>
    </source>
</evidence>
<evidence type="ECO:0000259" key="12">
    <source>
        <dbReference type="Pfam" id="PF13288"/>
    </source>
</evidence>
<evidence type="ECO:0000259" key="11">
    <source>
        <dbReference type="Pfam" id="PF08436"/>
    </source>
</evidence>
<feature type="binding site" evidence="9">
    <location>
        <position position="165"/>
    </location>
    <ligand>
        <name>1-deoxy-D-xylulose 5-phosphate</name>
        <dbReference type="ChEBI" id="CHEBI:57792"/>
    </ligand>
</feature>
<dbReference type="Pfam" id="PF08436">
    <property type="entry name" value="DXP_redisom_C"/>
    <property type="match status" value="1"/>
</dbReference>
<sequence>MVRSPANAEMMRRRKAPRTISIFGATGSVGASTADVILQRQDEFIVEVVTAKSRVAELAAVARRLGARLAVLDDPSGLAALRAALSGSGIEAAAGPAAILEAARRPVDLVVAAIVGAAGLAPTLASIEAGADIALANKECLVCAGELFMATARRHGAQILPVDSEHNAIFQALEADNVRAVEGITITASGGPFREWTAEAMRSVTIADALKHPRWTMGPKITIDSATMMNKGLEIIEAHHLFEVESSRLHVLVHPQSVVHGFVTYADGSVVAHLGAADMRIPIAHCLGWPGRGAVATPRLDLAMVGSLTFEKPDFERFPSLTLARNALETGGWATNILNAANEVAVDSFLSGAIAFLGIAATVSEVLDAAASAFGGQAVESVEAALAMDAEGRRLAREAIGRRHGVRTD</sequence>
<evidence type="ECO:0000259" key="10">
    <source>
        <dbReference type="Pfam" id="PF02670"/>
    </source>
</evidence>
<keyword evidence="14" id="KW-1185">Reference proteome</keyword>
<dbReference type="InterPro" id="IPR003821">
    <property type="entry name" value="DXP_reductoisomerase"/>
</dbReference>
<keyword evidence="9" id="KW-0460">Magnesium</keyword>
<comment type="function">
    <text evidence="9">Catalyzes the NADPH-dependent rearrangement and reduction of 1-deoxy-D-xylulose-5-phosphate (DXP) to 2-C-methyl-D-erythritol 4-phosphate (MEP).</text>
</comment>
<feature type="binding site" evidence="9">
    <location>
        <position position="231"/>
    </location>
    <ligand>
        <name>1-deoxy-D-xylulose 5-phosphate</name>
        <dbReference type="ChEBI" id="CHEBI:57792"/>
    </ligand>
</feature>
<dbReference type="EC" id="1.1.1.267" evidence="9"/>
<gene>
    <name evidence="9" type="primary">dxr</name>
    <name evidence="13" type="ORF">GGR25_000057</name>
</gene>
<comment type="caution">
    <text evidence="9">Lacks conserved residue(s) required for the propagation of feature annotation.</text>
</comment>
<feature type="binding site" evidence="9">
    <location>
        <position position="139"/>
    </location>
    <ligand>
        <name>NADPH</name>
        <dbReference type="ChEBI" id="CHEBI:57783"/>
    </ligand>
</feature>
<feature type="binding site" evidence="9">
    <location>
        <position position="234"/>
    </location>
    <ligand>
        <name>1-deoxy-D-xylulose 5-phosphate</name>
        <dbReference type="ChEBI" id="CHEBI:57792"/>
    </ligand>
</feature>
<comment type="caution">
    <text evidence="13">The sequence shown here is derived from an EMBL/GenBank/DDBJ whole genome shotgun (WGS) entry which is preliminary data.</text>
</comment>
<feature type="domain" description="1-deoxy-D-xylulose 5-phosphate reductoisomerase N-terminal" evidence="10">
    <location>
        <begin position="20"/>
        <end position="145"/>
    </location>
</feature>
<keyword evidence="3 9" id="KW-0479">Metal-binding</keyword>
<evidence type="ECO:0000256" key="2">
    <source>
        <dbReference type="ARBA" id="ARBA00006825"/>
    </source>
</evidence>
<evidence type="ECO:0000256" key="1">
    <source>
        <dbReference type="ARBA" id="ARBA00005094"/>
    </source>
</evidence>
<dbReference type="InterPro" id="IPR036291">
    <property type="entry name" value="NAD(P)-bd_dom_sf"/>
</dbReference>
<feature type="binding site" evidence="9">
    <location>
        <position position="27"/>
    </location>
    <ligand>
        <name>NADPH</name>
        <dbReference type="ChEBI" id="CHEBI:57783"/>
    </ligand>
</feature>
<feature type="binding site" evidence="9">
    <location>
        <position position="29"/>
    </location>
    <ligand>
        <name>NADPH</name>
        <dbReference type="ChEBI" id="CHEBI:57783"/>
    </ligand>
</feature>
<feature type="domain" description="1-deoxy-D-xylulose 5-phosphate reductoisomerase C-terminal" evidence="11">
    <location>
        <begin position="159"/>
        <end position="242"/>
    </location>
</feature>
<dbReference type="PANTHER" id="PTHR30525">
    <property type="entry name" value="1-DEOXY-D-XYLULOSE 5-PHOSPHATE REDUCTOISOMERASE"/>
    <property type="match status" value="1"/>
</dbReference>
<feature type="binding site" evidence="9">
    <location>
        <position position="163"/>
    </location>
    <ligand>
        <name>Mn(2+)</name>
        <dbReference type="ChEBI" id="CHEBI:29035"/>
    </ligand>
</feature>
<feature type="binding site" evidence="9">
    <location>
        <position position="165"/>
    </location>
    <ligand>
        <name>Mn(2+)</name>
        <dbReference type="ChEBI" id="CHEBI:29035"/>
    </ligand>
</feature>
<organism evidence="13 14">
    <name type="scientific">Kaistia hirudinis</name>
    <dbReference type="NCBI Taxonomy" id="1293440"/>
    <lineage>
        <taxon>Bacteria</taxon>
        <taxon>Pseudomonadati</taxon>
        <taxon>Pseudomonadota</taxon>
        <taxon>Alphaproteobacteria</taxon>
        <taxon>Hyphomicrobiales</taxon>
        <taxon>Kaistiaceae</taxon>
        <taxon>Kaistia</taxon>
    </lineage>
</organism>
<keyword evidence="4 9" id="KW-0521">NADP</keyword>
<dbReference type="Pfam" id="PF13288">
    <property type="entry name" value="DXPR_C"/>
    <property type="match status" value="1"/>
</dbReference>
<feature type="domain" description="DXP reductoisomerase C-terminal" evidence="12">
    <location>
        <begin position="274"/>
        <end position="394"/>
    </location>
</feature>
<dbReference type="SUPFAM" id="SSF69055">
    <property type="entry name" value="1-deoxy-D-xylulose-5-phosphate reductoisomerase, C-terminal domain"/>
    <property type="match status" value="1"/>
</dbReference>
<evidence type="ECO:0000256" key="9">
    <source>
        <dbReference type="HAMAP-Rule" id="MF_00183"/>
    </source>
</evidence>
<dbReference type="InterPro" id="IPR026877">
    <property type="entry name" value="DXPR_C"/>
</dbReference>
<dbReference type="Pfam" id="PF02670">
    <property type="entry name" value="DXP_reductoisom"/>
    <property type="match status" value="1"/>
</dbReference>
<dbReference type="SUPFAM" id="SSF51735">
    <property type="entry name" value="NAD(P)-binding Rossmann-fold domains"/>
    <property type="match status" value="1"/>
</dbReference>
<protein>
    <recommendedName>
        <fullName evidence="9">1-deoxy-D-xylulose 5-phosphate reductoisomerase</fullName>
        <shortName evidence="9">DXP reductoisomerase</shortName>
        <ecNumber evidence="9">1.1.1.267</ecNumber>
    </recommendedName>
    <alternativeName>
        <fullName evidence="9">1-deoxyxylulose-5-phosphate reductoisomerase</fullName>
    </alternativeName>
    <alternativeName>
        <fullName evidence="9">2-C-methyl-D-erythritol 4-phosphate synthase</fullName>
    </alternativeName>
</protein>
<feature type="binding site" evidence="9">
    <location>
        <position position="164"/>
    </location>
    <ligand>
        <name>1-deoxy-D-xylulose 5-phosphate</name>
        <dbReference type="ChEBI" id="CHEBI:57792"/>
    </ligand>
</feature>
<dbReference type="GO" id="GO:0051484">
    <property type="term" value="P:isopentenyl diphosphate biosynthetic process, methylerythritol 4-phosphate pathway involved in terpenoid biosynthetic process"/>
    <property type="evidence" value="ECO:0007669"/>
    <property type="project" value="UniProtKB-ARBA"/>
</dbReference>
<evidence type="ECO:0000256" key="3">
    <source>
        <dbReference type="ARBA" id="ARBA00022723"/>
    </source>
</evidence>
<comment type="catalytic activity">
    <reaction evidence="8">
        <text>2-C-methyl-D-erythritol 4-phosphate + NADP(+) = 1-deoxy-D-xylulose 5-phosphate + NADPH + H(+)</text>
        <dbReference type="Rhea" id="RHEA:13717"/>
        <dbReference type="ChEBI" id="CHEBI:15378"/>
        <dbReference type="ChEBI" id="CHEBI:57783"/>
        <dbReference type="ChEBI" id="CHEBI:57792"/>
        <dbReference type="ChEBI" id="CHEBI:58262"/>
        <dbReference type="ChEBI" id="CHEBI:58349"/>
        <dbReference type="EC" id="1.1.1.267"/>
    </reaction>
    <physiologicalReaction direction="right-to-left" evidence="8">
        <dbReference type="Rhea" id="RHEA:13719"/>
    </physiologicalReaction>
</comment>
<accession>A0A840AHW7</accession>
<comment type="cofactor">
    <cofactor evidence="9">
        <name>Mg(2+)</name>
        <dbReference type="ChEBI" id="CHEBI:18420"/>
    </cofactor>
    <cofactor evidence="9">
        <name>Mn(2+)</name>
        <dbReference type="ChEBI" id="CHEBI:29035"/>
    </cofactor>
</comment>
<dbReference type="AlphaFoldDB" id="A0A840AHW7"/>
<keyword evidence="6 9" id="KW-0464">Manganese</keyword>
<evidence type="ECO:0000256" key="8">
    <source>
        <dbReference type="ARBA" id="ARBA00048543"/>
    </source>
</evidence>
<feature type="binding site" evidence="9">
    <location>
        <position position="189"/>
    </location>
    <ligand>
        <name>1-deoxy-D-xylulose 5-phosphate</name>
        <dbReference type="ChEBI" id="CHEBI:57792"/>
    </ligand>
</feature>
<dbReference type="FunFam" id="3.40.50.720:FF:000045">
    <property type="entry name" value="1-deoxy-D-xylulose 5-phosphate reductoisomerase"/>
    <property type="match status" value="1"/>
</dbReference>
<dbReference type="Gene3D" id="3.40.50.720">
    <property type="entry name" value="NAD(P)-binding Rossmann-like Domain"/>
    <property type="match status" value="1"/>
</dbReference>
<dbReference type="GO" id="GO:0030604">
    <property type="term" value="F:1-deoxy-D-xylulose-5-phosphate reductoisomerase activity"/>
    <property type="evidence" value="ECO:0007669"/>
    <property type="project" value="UniProtKB-UniRule"/>
</dbReference>
<feature type="binding site" evidence="9">
    <location>
        <position position="234"/>
    </location>
    <ligand>
        <name>Mn(2+)</name>
        <dbReference type="ChEBI" id="CHEBI:29035"/>
    </ligand>
</feature>
<keyword evidence="5 9" id="KW-0560">Oxidoreductase</keyword>
<keyword evidence="13" id="KW-0413">Isomerase</keyword>
<feature type="binding site" evidence="9">
    <location>
        <position position="137"/>
    </location>
    <ligand>
        <name>NADPH</name>
        <dbReference type="ChEBI" id="CHEBI:57783"/>
    </ligand>
</feature>
<feature type="binding site" evidence="9">
    <location>
        <position position="26"/>
    </location>
    <ligand>
        <name>NADPH</name>
        <dbReference type="ChEBI" id="CHEBI:57783"/>
    </ligand>
</feature>
<feature type="binding site" evidence="9">
    <location>
        <position position="212"/>
    </location>
    <ligand>
        <name>1-deoxy-D-xylulose 5-phosphate</name>
        <dbReference type="ChEBI" id="CHEBI:57792"/>
    </ligand>
</feature>
<feature type="binding site" evidence="9">
    <location>
        <position position="225"/>
    </location>
    <ligand>
        <name>1-deoxy-D-xylulose 5-phosphate</name>
        <dbReference type="ChEBI" id="CHEBI:57792"/>
    </ligand>
</feature>
<feature type="binding site" evidence="9">
    <location>
        <position position="230"/>
    </location>
    <ligand>
        <name>1-deoxy-D-xylulose 5-phosphate</name>
        <dbReference type="ChEBI" id="CHEBI:57792"/>
    </ligand>
</feature>
<feature type="binding site" evidence="9">
    <location>
        <position position="218"/>
    </location>
    <ligand>
        <name>NADPH</name>
        <dbReference type="ChEBI" id="CHEBI:57783"/>
    </ligand>
</feature>
<evidence type="ECO:0000313" key="14">
    <source>
        <dbReference type="Proteomes" id="UP000553963"/>
    </source>
</evidence>
<evidence type="ECO:0000256" key="7">
    <source>
        <dbReference type="ARBA" id="ARBA00023229"/>
    </source>
</evidence>
<dbReference type="GO" id="GO:0070402">
    <property type="term" value="F:NADPH binding"/>
    <property type="evidence" value="ECO:0007669"/>
    <property type="project" value="InterPro"/>
</dbReference>